<protein>
    <submittedName>
        <fullName evidence="3">Uncharacterized protein</fullName>
    </submittedName>
</protein>
<feature type="signal peptide" evidence="2">
    <location>
        <begin position="1"/>
        <end position="16"/>
    </location>
</feature>
<organism evidence="3 4">
    <name type="scientific">Nepenthes gracilis</name>
    <name type="common">Slender pitcher plant</name>
    <dbReference type="NCBI Taxonomy" id="150966"/>
    <lineage>
        <taxon>Eukaryota</taxon>
        <taxon>Viridiplantae</taxon>
        <taxon>Streptophyta</taxon>
        <taxon>Embryophyta</taxon>
        <taxon>Tracheophyta</taxon>
        <taxon>Spermatophyta</taxon>
        <taxon>Magnoliopsida</taxon>
        <taxon>eudicotyledons</taxon>
        <taxon>Gunneridae</taxon>
        <taxon>Pentapetalae</taxon>
        <taxon>Caryophyllales</taxon>
        <taxon>Nepenthaceae</taxon>
        <taxon>Nepenthes</taxon>
    </lineage>
</organism>
<feature type="chain" id="PRO_5041932068" evidence="2">
    <location>
        <begin position="17"/>
        <end position="413"/>
    </location>
</feature>
<keyword evidence="2" id="KW-0732">Signal</keyword>
<evidence type="ECO:0000256" key="2">
    <source>
        <dbReference type="SAM" id="SignalP"/>
    </source>
</evidence>
<sequence length="413" mass="45408">MPWLLDFWLMAYSVHCFECCVASIVVHPLDHMCSIAVWLSCTDLCGVVFCAVVSSWTMMLFRCPTFAEFRRPVDADSSMTKGNADPRLKTCLMFGFLDYLADLGVADHDLCPILLRPKLMKYDAEQSFFPSLHPLVCLMLKPWSAIFIFLADGLCASVLVVEQGMAEMYSLLAHGPLLRWVGGSCSQRCSNQVTAGSYDCSGATGGARSRMLPPLFWVFGYLAAHELLLLPYRCLLNLGHPCIMHVRMWWLVPKGGKEESICCKLMKYWTCCHGLTGMLINPGAEECCNPRLKFPLDQLGVDAGLELSFVLLGARLARFTLGSTSRIFSHNSTPPVHNSANNSWPNTTLQPGAPVPHLQQPFSKASEGKISSTSTQGAAISAVATDSRTVTIATAHYHLSMARTIFGLLSHGQ</sequence>
<accession>A0AAD3SI87</accession>
<reference evidence="3" key="1">
    <citation type="submission" date="2023-05" db="EMBL/GenBank/DDBJ databases">
        <title>Nepenthes gracilis genome sequencing.</title>
        <authorList>
            <person name="Fukushima K."/>
        </authorList>
    </citation>
    <scope>NUCLEOTIDE SEQUENCE</scope>
    <source>
        <strain evidence="3">SING2019-196</strain>
    </source>
</reference>
<comment type="caution">
    <text evidence="3">The sequence shown here is derived from an EMBL/GenBank/DDBJ whole genome shotgun (WGS) entry which is preliminary data.</text>
</comment>
<dbReference type="Proteomes" id="UP001279734">
    <property type="component" value="Unassembled WGS sequence"/>
</dbReference>
<evidence type="ECO:0000256" key="1">
    <source>
        <dbReference type="SAM" id="MobiDB-lite"/>
    </source>
</evidence>
<feature type="region of interest" description="Disordered" evidence="1">
    <location>
        <begin position="349"/>
        <end position="370"/>
    </location>
</feature>
<dbReference type="AlphaFoldDB" id="A0AAD3SI87"/>
<gene>
    <name evidence="3" type="ORF">Nepgr_013488</name>
</gene>
<proteinExistence type="predicted"/>
<dbReference type="EMBL" id="BSYO01000011">
    <property type="protein sequence ID" value="GMH11647.1"/>
    <property type="molecule type" value="Genomic_DNA"/>
</dbReference>
<keyword evidence="4" id="KW-1185">Reference proteome</keyword>
<name>A0AAD3SI87_NEPGR</name>
<evidence type="ECO:0000313" key="3">
    <source>
        <dbReference type="EMBL" id="GMH11647.1"/>
    </source>
</evidence>
<evidence type="ECO:0000313" key="4">
    <source>
        <dbReference type="Proteomes" id="UP001279734"/>
    </source>
</evidence>